<dbReference type="PANTHER" id="PTHR45008">
    <property type="entry name" value="PTS SYSTEM GLUCOSE-SPECIFIC EIIA COMPONENT"/>
    <property type="match status" value="1"/>
</dbReference>
<proteinExistence type="predicted"/>
<keyword evidence="6" id="KW-0418">Kinase</keyword>
<evidence type="ECO:0000256" key="6">
    <source>
        <dbReference type="ARBA" id="ARBA00022777"/>
    </source>
</evidence>
<organism evidence="8 9">
    <name type="scientific">Dactylosporangium salmoneum</name>
    <dbReference type="NCBI Taxonomy" id="53361"/>
    <lineage>
        <taxon>Bacteria</taxon>
        <taxon>Bacillati</taxon>
        <taxon>Actinomycetota</taxon>
        <taxon>Actinomycetes</taxon>
        <taxon>Micromonosporales</taxon>
        <taxon>Micromonosporaceae</taxon>
        <taxon>Dactylosporangium</taxon>
    </lineage>
</organism>
<dbReference type="InterPro" id="IPR011055">
    <property type="entry name" value="Dup_hybrid_motif"/>
</dbReference>
<gene>
    <name evidence="8" type="ORF">GCM10010170_020690</name>
</gene>
<evidence type="ECO:0000256" key="5">
    <source>
        <dbReference type="ARBA" id="ARBA00022683"/>
    </source>
</evidence>
<dbReference type="Pfam" id="PF00358">
    <property type="entry name" value="PTS_EIIA_1"/>
    <property type="match status" value="1"/>
</dbReference>
<dbReference type="SUPFAM" id="SSF51261">
    <property type="entry name" value="Duplicated hybrid motif"/>
    <property type="match status" value="1"/>
</dbReference>
<comment type="subcellular location">
    <subcellularLocation>
        <location evidence="1">Cytoplasm</location>
    </subcellularLocation>
</comment>
<dbReference type="PANTHER" id="PTHR45008:SF1">
    <property type="entry name" value="PTS SYSTEM GLUCOSE-SPECIFIC EIIA COMPONENT"/>
    <property type="match status" value="1"/>
</dbReference>
<dbReference type="Gene3D" id="2.70.70.10">
    <property type="entry name" value="Glucose Permease (Domain IIA)"/>
    <property type="match status" value="1"/>
</dbReference>
<evidence type="ECO:0000256" key="3">
    <source>
        <dbReference type="ARBA" id="ARBA00022597"/>
    </source>
</evidence>
<dbReference type="Proteomes" id="UP001501444">
    <property type="component" value="Unassembled WGS sequence"/>
</dbReference>
<dbReference type="EMBL" id="BAAARV010000019">
    <property type="protein sequence ID" value="GAA2338869.1"/>
    <property type="molecule type" value="Genomic_DNA"/>
</dbReference>
<dbReference type="PROSITE" id="PS51093">
    <property type="entry name" value="PTS_EIIA_TYPE_1"/>
    <property type="match status" value="1"/>
</dbReference>
<name>A0ABN3FWA2_9ACTN</name>
<protein>
    <submittedName>
        <fullName evidence="8">PTS glucose transporter subunit IIA</fullName>
    </submittedName>
</protein>
<sequence length="155" mass="16027">MITRTLAVLAPLAGAVLPLSDVPDPVFAQELVGPGRAILPSLLDQTVSAPISGVLRILTPHAFVVVGQDDRAVLVHLGVDAHSGRQPAAQALAQVGQQVSATEPILRWLPSRTDPALHNACPIVALEAITKALLGAYQGDISAGSHLFAWQTGGS</sequence>
<keyword evidence="4" id="KW-0808">Transferase</keyword>
<keyword evidence="5" id="KW-0598">Phosphotransferase system</keyword>
<dbReference type="RefSeq" id="WP_344612077.1">
    <property type="nucleotide sequence ID" value="NZ_BAAARV010000019.1"/>
</dbReference>
<evidence type="ECO:0000313" key="9">
    <source>
        <dbReference type="Proteomes" id="UP001501444"/>
    </source>
</evidence>
<dbReference type="InterPro" id="IPR001127">
    <property type="entry name" value="PTS_EIIA_1_perm"/>
</dbReference>
<dbReference type="InterPro" id="IPR050890">
    <property type="entry name" value="PTS_EIIA_component"/>
</dbReference>
<feature type="domain" description="PTS EIIA type-1" evidence="7">
    <location>
        <begin position="24"/>
        <end position="127"/>
    </location>
</feature>
<evidence type="ECO:0000313" key="8">
    <source>
        <dbReference type="EMBL" id="GAA2338869.1"/>
    </source>
</evidence>
<evidence type="ECO:0000259" key="7">
    <source>
        <dbReference type="PROSITE" id="PS51093"/>
    </source>
</evidence>
<evidence type="ECO:0000256" key="1">
    <source>
        <dbReference type="ARBA" id="ARBA00004496"/>
    </source>
</evidence>
<keyword evidence="2" id="KW-0813">Transport</keyword>
<keyword evidence="9" id="KW-1185">Reference proteome</keyword>
<reference evidence="8 9" key="1">
    <citation type="journal article" date="2019" name="Int. J. Syst. Evol. Microbiol.">
        <title>The Global Catalogue of Microorganisms (GCM) 10K type strain sequencing project: providing services to taxonomists for standard genome sequencing and annotation.</title>
        <authorList>
            <consortium name="The Broad Institute Genomics Platform"/>
            <consortium name="The Broad Institute Genome Sequencing Center for Infectious Disease"/>
            <person name="Wu L."/>
            <person name="Ma J."/>
        </authorList>
    </citation>
    <scope>NUCLEOTIDE SEQUENCE [LARGE SCALE GENOMIC DNA]</scope>
    <source>
        <strain evidence="8 9">JCM 3272</strain>
    </source>
</reference>
<comment type="caution">
    <text evidence="8">The sequence shown here is derived from an EMBL/GenBank/DDBJ whole genome shotgun (WGS) entry which is preliminary data.</text>
</comment>
<accession>A0ABN3FWA2</accession>
<keyword evidence="3 8" id="KW-0762">Sugar transport</keyword>
<evidence type="ECO:0000256" key="2">
    <source>
        <dbReference type="ARBA" id="ARBA00022448"/>
    </source>
</evidence>
<evidence type="ECO:0000256" key="4">
    <source>
        <dbReference type="ARBA" id="ARBA00022679"/>
    </source>
</evidence>